<dbReference type="Pfam" id="PF06645">
    <property type="entry name" value="SPC12"/>
    <property type="match status" value="1"/>
</dbReference>
<keyword evidence="4 9" id="KW-0812">Transmembrane</keyword>
<name>A0AAD3TUY7_9TREE</name>
<sequence length="93" mass="10385">MEYLPAPVQRALEGGIDPYAQHLVEWYSQLYLCLLVLLGFGLSFVTSSVLVGLEFFGIGFVLLLLATVPAWPFLNKHRIKFLPVRAHGVPDKS</sequence>
<feature type="transmembrane region" description="Helical" evidence="9">
    <location>
        <begin position="30"/>
        <end position="49"/>
    </location>
</feature>
<dbReference type="PANTHER" id="PTHR13202:SF0">
    <property type="entry name" value="SIGNAL PEPTIDASE COMPLEX SUBUNIT 1"/>
    <property type="match status" value="1"/>
</dbReference>
<evidence type="ECO:0000256" key="1">
    <source>
        <dbReference type="ARBA" id="ARBA00004477"/>
    </source>
</evidence>
<evidence type="ECO:0000256" key="9">
    <source>
        <dbReference type="SAM" id="Phobius"/>
    </source>
</evidence>
<reference evidence="10" key="2">
    <citation type="submission" date="2023-06" db="EMBL/GenBank/DDBJ databases">
        <authorList>
            <person name="Kobayashi Y."/>
            <person name="Kayamori A."/>
            <person name="Aoki K."/>
            <person name="Shiwa Y."/>
            <person name="Fujita N."/>
            <person name="Sugita T."/>
            <person name="Iwasaki W."/>
            <person name="Tanaka N."/>
            <person name="Takashima M."/>
        </authorList>
    </citation>
    <scope>NUCLEOTIDE SEQUENCE</scope>
    <source>
        <strain evidence="10">HIS016</strain>
    </source>
</reference>
<reference evidence="10" key="1">
    <citation type="journal article" date="2023" name="BMC Genomics">
        <title>Chromosome-level genome assemblies of Cutaneotrichosporon spp. (Trichosporonales, Basidiomycota) reveal imbalanced evolution between nucleotide sequences and chromosome synteny.</title>
        <authorList>
            <person name="Kobayashi Y."/>
            <person name="Kayamori A."/>
            <person name="Aoki K."/>
            <person name="Shiwa Y."/>
            <person name="Matsutani M."/>
            <person name="Fujita N."/>
            <person name="Sugita T."/>
            <person name="Iwasaki W."/>
            <person name="Tanaka N."/>
            <person name="Takashima M."/>
        </authorList>
    </citation>
    <scope>NUCLEOTIDE SEQUENCE</scope>
    <source>
        <strain evidence="10">HIS016</strain>
    </source>
</reference>
<dbReference type="GO" id="GO:0006465">
    <property type="term" value="P:signal peptide processing"/>
    <property type="evidence" value="ECO:0007669"/>
    <property type="project" value="InterPro"/>
</dbReference>
<evidence type="ECO:0000256" key="6">
    <source>
        <dbReference type="ARBA" id="ARBA00022989"/>
    </source>
</evidence>
<evidence type="ECO:0000256" key="4">
    <source>
        <dbReference type="ARBA" id="ARBA00022692"/>
    </source>
</evidence>
<evidence type="ECO:0000256" key="2">
    <source>
        <dbReference type="ARBA" id="ARBA00005245"/>
    </source>
</evidence>
<keyword evidence="7 9" id="KW-0472">Membrane</keyword>
<dbReference type="Proteomes" id="UP001222932">
    <property type="component" value="Unassembled WGS sequence"/>
</dbReference>
<organism evidence="10 11">
    <name type="scientific">Cutaneotrichosporon spelunceum</name>
    <dbReference type="NCBI Taxonomy" id="1672016"/>
    <lineage>
        <taxon>Eukaryota</taxon>
        <taxon>Fungi</taxon>
        <taxon>Dikarya</taxon>
        <taxon>Basidiomycota</taxon>
        <taxon>Agaricomycotina</taxon>
        <taxon>Tremellomycetes</taxon>
        <taxon>Trichosporonales</taxon>
        <taxon>Trichosporonaceae</taxon>
        <taxon>Cutaneotrichosporon</taxon>
    </lineage>
</organism>
<comment type="function">
    <text evidence="8">Component of the signal peptidase complex (SPC) which catalyzes the cleavage of N-terminal signal sequences from nascent proteins as they are translocated into the lumen of the endoplasmic reticulum. Dispensable for SPC enzymatic activity.</text>
</comment>
<dbReference type="AlphaFoldDB" id="A0AAD3TUY7"/>
<keyword evidence="5" id="KW-0256">Endoplasmic reticulum</keyword>
<comment type="subcellular location">
    <subcellularLocation>
        <location evidence="1">Endoplasmic reticulum membrane</location>
        <topology evidence="1">Multi-pass membrane protein</topology>
    </subcellularLocation>
</comment>
<evidence type="ECO:0000256" key="5">
    <source>
        <dbReference type="ARBA" id="ARBA00022824"/>
    </source>
</evidence>
<dbReference type="InterPro" id="IPR009542">
    <property type="entry name" value="Spc1/SPCS1"/>
</dbReference>
<evidence type="ECO:0000256" key="3">
    <source>
        <dbReference type="ARBA" id="ARBA00017059"/>
    </source>
</evidence>
<evidence type="ECO:0000256" key="7">
    <source>
        <dbReference type="ARBA" id="ARBA00023136"/>
    </source>
</evidence>
<comment type="caution">
    <text evidence="10">The sequence shown here is derived from an EMBL/GenBank/DDBJ whole genome shotgun (WGS) entry which is preliminary data.</text>
</comment>
<dbReference type="PANTHER" id="PTHR13202">
    <property type="entry name" value="MICROSOMAL SIGNAL PEPTIDASE 12 KDA SUBUNIT"/>
    <property type="match status" value="1"/>
</dbReference>
<proteinExistence type="inferred from homology"/>
<feature type="transmembrane region" description="Helical" evidence="9">
    <location>
        <begin position="55"/>
        <end position="74"/>
    </location>
</feature>
<evidence type="ECO:0000313" key="10">
    <source>
        <dbReference type="EMBL" id="GMK57001.1"/>
    </source>
</evidence>
<gene>
    <name evidence="10" type="ORF">CspeluHIS016_0308410</name>
</gene>
<dbReference type="GO" id="GO:0045047">
    <property type="term" value="P:protein targeting to ER"/>
    <property type="evidence" value="ECO:0007669"/>
    <property type="project" value="TreeGrafter"/>
</dbReference>
<keyword evidence="11" id="KW-1185">Reference proteome</keyword>
<dbReference type="GO" id="GO:0005787">
    <property type="term" value="C:signal peptidase complex"/>
    <property type="evidence" value="ECO:0007669"/>
    <property type="project" value="InterPro"/>
</dbReference>
<evidence type="ECO:0000256" key="8">
    <source>
        <dbReference type="ARBA" id="ARBA00045204"/>
    </source>
</evidence>
<keyword evidence="6 9" id="KW-1133">Transmembrane helix</keyword>
<dbReference type="EMBL" id="BTCM01000003">
    <property type="protein sequence ID" value="GMK57001.1"/>
    <property type="molecule type" value="Genomic_DNA"/>
</dbReference>
<protein>
    <recommendedName>
        <fullName evidence="3">Signal peptidase complex subunit 1</fullName>
    </recommendedName>
</protein>
<comment type="similarity">
    <text evidence="2">Belongs to the SPCS1 family.</text>
</comment>
<accession>A0AAD3TUY7</accession>
<evidence type="ECO:0000313" key="11">
    <source>
        <dbReference type="Proteomes" id="UP001222932"/>
    </source>
</evidence>